<dbReference type="EMBL" id="JASCZI010030298">
    <property type="protein sequence ID" value="MED6120864.1"/>
    <property type="molecule type" value="Genomic_DNA"/>
</dbReference>
<keyword evidence="9" id="KW-1185">Reference proteome</keyword>
<dbReference type="Gene3D" id="3.30.70.2890">
    <property type="entry name" value="XS domain"/>
    <property type="match status" value="1"/>
</dbReference>
<feature type="domain" description="Zinc finger-XS" evidence="7">
    <location>
        <begin position="40"/>
        <end position="78"/>
    </location>
</feature>
<evidence type="ECO:0000259" key="7">
    <source>
        <dbReference type="Pfam" id="PF03470"/>
    </source>
</evidence>
<gene>
    <name evidence="8" type="ORF">PIB30_024887</name>
</gene>
<dbReference type="InterPro" id="IPR005379">
    <property type="entry name" value="FDM1-5/IDN2_XH"/>
</dbReference>
<dbReference type="Pfam" id="PF03470">
    <property type="entry name" value="zf-XS"/>
    <property type="match status" value="1"/>
</dbReference>
<dbReference type="InterPro" id="IPR005380">
    <property type="entry name" value="XS_domain"/>
</dbReference>
<dbReference type="Pfam" id="PF03468">
    <property type="entry name" value="XS"/>
    <property type="match status" value="1"/>
</dbReference>
<evidence type="ECO:0000256" key="4">
    <source>
        <dbReference type="SAM" id="MobiDB-lite"/>
    </source>
</evidence>
<evidence type="ECO:0000256" key="3">
    <source>
        <dbReference type="SAM" id="Coils"/>
    </source>
</evidence>
<keyword evidence="1 3" id="KW-0175">Coiled coil</keyword>
<evidence type="ECO:0000256" key="2">
    <source>
        <dbReference type="ARBA" id="ARBA00023158"/>
    </source>
</evidence>
<dbReference type="InterPro" id="IPR038588">
    <property type="entry name" value="XS_domain_sf"/>
</dbReference>
<feature type="coiled-coil region" evidence="3">
    <location>
        <begin position="466"/>
        <end position="569"/>
    </location>
</feature>
<dbReference type="InterPro" id="IPR005381">
    <property type="entry name" value="Znf-XS_domain"/>
</dbReference>
<evidence type="ECO:0000259" key="5">
    <source>
        <dbReference type="Pfam" id="PF03468"/>
    </source>
</evidence>
<proteinExistence type="predicted"/>
<name>A0ABU6RA50_9FABA</name>
<evidence type="ECO:0000313" key="8">
    <source>
        <dbReference type="EMBL" id="MED6120864.1"/>
    </source>
</evidence>
<dbReference type="Pfam" id="PF03469">
    <property type="entry name" value="XH"/>
    <property type="match status" value="1"/>
</dbReference>
<accession>A0ABU6RA50</accession>
<sequence>MSKISERMTESELKDYEYGYYRDLKKERFVVKISSSTYRCPFCSDKRDYSLGELSKHASRYASSLSRGQKDKRKHSALDNYIVRHLDVKRGRRSEPVEKDRDVNRKYEPAEDDQNVKSRSEPVDKYRNVNRKYEPAEDDQNVKSRSEPVDKDRHVNRKYEPAEDDQNVKSRSEPVDKDRNVKRSEPNEKDRNVRKRSEPVEKDQMFVWPWMGILANIARELKGNRFTAGSGSKLRDELTQEGFHPLKVHPLWNWRGHSGFAIVEFNSDWEGFKDAISFERSFESKGCGKRDYYRLRDRGDTIYGWVARADDYYCKGIVGEHLRKTGDLKTVSGKEAEDKRKATKLVSGLANTLKMKNEKLEQVQSEYDEINRVMEQKEKMIKSFNDEMNKMLQSDRDYLEKICKDHERDRAHLDKQKKELDLIERDLKKREVQNENERNKLYLKKKNNKMAIMEQDKADQKMMHMAEQQKREKEKLDRRIHELQRQLDEKQALELEIVRLRGAVEVVKHMEEDEGEEKKKLEAIQLDLQEKEEELEAVEGLQQTLVIKERKTNDELQDARKELVKYMNDKSARAFIRVKRMGELDSNLFLKAVKSKFDGLVEEDEVQIKAVELCSQWDDYLRDANWHPFRVVTDKEGNAKEILDEEDEKLRTLKDEFGEKVFQVVTGALLELHEYNPSGRYPIPELWNSKEGRKASLHEGVSDLIKQWKASKRRRT</sequence>
<dbReference type="CDD" id="cd12266">
    <property type="entry name" value="RRM_like_XS"/>
    <property type="match status" value="1"/>
</dbReference>
<evidence type="ECO:0000313" key="9">
    <source>
        <dbReference type="Proteomes" id="UP001341840"/>
    </source>
</evidence>
<evidence type="ECO:0000256" key="1">
    <source>
        <dbReference type="ARBA" id="ARBA00023054"/>
    </source>
</evidence>
<dbReference type="Proteomes" id="UP001341840">
    <property type="component" value="Unassembled WGS sequence"/>
</dbReference>
<dbReference type="PANTHER" id="PTHR21596:SF23">
    <property type="entry name" value="FACTOR OF DNA METHYLATION 4"/>
    <property type="match status" value="1"/>
</dbReference>
<reference evidence="8 9" key="1">
    <citation type="journal article" date="2023" name="Plants (Basel)">
        <title>Bridging the Gap: Combining Genomics and Transcriptomics Approaches to Understand Stylosanthes scabra, an Orphan Legume from the Brazilian Caatinga.</title>
        <authorList>
            <person name="Ferreira-Neto J.R.C."/>
            <person name="da Silva M.D."/>
            <person name="Binneck E."/>
            <person name="de Melo N.F."/>
            <person name="da Silva R.H."/>
            <person name="de Melo A.L.T.M."/>
            <person name="Pandolfi V."/>
            <person name="Bustamante F.O."/>
            <person name="Brasileiro-Vidal A.C."/>
            <person name="Benko-Iseppon A.M."/>
        </authorList>
    </citation>
    <scope>NUCLEOTIDE SEQUENCE [LARGE SCALE GENOMIC DNA]</scope>
    <source>
        <tissue evidence="8">Leaves</tissue>
    </source>
</reference>
<feature type="domain" description="XS" evidence="5">
    <location>
        <begin position="203"/>
        <end position="313"/>
    </location>
</feature>
<organism evidence="8 9">
    <name type="scientific">Stylosanthes scabra</name>
    <dbReference type="NCBI Taxonomy" id="79078"/>
    <lineage>
        <taxon>Eukaryota</taxon>
        <taxon>Viridiplantae</taxon>
        <taxon>Streptophyta</taxon>
        <taxon>Embryophyta</taxon>
        <taxon>Tracheophyta</taxon>
        <taxon>Spermatophyta</taxon>
        <taxon>Magnoliopsida</taxon>
        <taxon>eudicotyledons</taxon>
        <taxon>Gunneridae</taxon>
        <taxon>Pentapetalae</taxon>
        <taxon>rosids</taxon>
        <taxon>fabids</taxon>
        <taxon>Fabales</taxon>
        <taxon>Fabaceae</taxon>
        <taxon>Papilionoideae</taxon>
        <taxon>50 kb inversion clade</taxon>
        <taxon>dalbergioids sensu lato</taxon>
        <taxon>Dalbergieae</taxon>
        <taxon>Pterocarpus clade</taxon>
        <taxon>Stylosanthes</taxon>
    </lineage>
</organism>
<feature type="domain" description="Factor of DNA methylation 1-5/IDN2" evidence="6">
    <location>
        <begin position="579"/>
        <end position="714"/>
    </location>
</feature>
<dbReference type="InterPro" id="IPR045177">
    <property type="entry name" value="FDM1-5/IDN2"/>
</dbReference>
<keyword evidence="2" id="KW-0943">RNA-mediated gene silencing</keyword>
<feature type="coiled-coil region" evidence="3">
    <location>
        <begin position="346"/>
        <end position="440"/>
    </location>
</feature>
<feature type="region of interest" description="Disordered" evidence="4">
    <location>
        <begin position="90"/>
        <end position="197"/>
    </location>
</feature>
<dbReference type="PANTHER" id="PTHR21596">
    <property type="entry name" value="RIBONUCLEASE P SUBUNIT P38"/>
    <property type="match status" value="1"/>
</dbReference>
<comment type="caution">
    <text evidence="8">The sequence shown here is derived from an EMBL/GenBank/DDBJ whole genome shotgun (WGS) entry which is preliminary data.</text>
</comment>
<protein>
    <submittedName>
        <fullName evidence="8">Uncharacterized protein</fullName>
    </submittedName>
</protein>
<evidence type="ECO:0000259" key="6">
    <source>
        <dbReference type="Pfam" id="PF03469"/>
    </source>
</evidence>